<accession>A0AAV4ZFF1</accession>
<evidence type="ECO:0000313" key="1">
    <source>
        <dbReference type="EMBL" id="GJD86952.1"/>
    </source>
</evidence>
<dbReference type="Proteomes" id="UP001055247">
    <property type="component" value="Unassembled WGS sequence"/>
</dbReference>
<dbReference type="AlphaFoldDB" id="A0AAV4ZFF1"/>
<sequence length="698" mass="70509">MSTIRPYAAGAYVTQRNTQQILDLKDQLSVLTTQLGTGRTAETYAGLGVGRTTSLAAHATISALEGYDAAIGYGQTRAQLATSSLTAVINFGIDLKSNLANGLVRSSSGTINSATLARNALDAAVDALNQTGAGIYIFGGRDSETEPVVDTDVMLNGDGTRAGLAKLVEQQRTADLGTDGKGRLTTSLTPGGTTVGLTEDASAEARANFGFTLAGKPVTTGTALTASFTPADTTANLTTPVGGGQRFRALVQLADGSSQSIEFYGTNGTAPSGTTAFPLSGDLATDTAKLAALLPAGASLGGVQAVTPQVAFNAEPTEGQSFRVVVNQPDGSQKTIDYHATARPGLDDPTAFKIPSASEYPTVAGRLAAAATQLQALVAPGTLASVQSALATDAGGNPVLDAGGQPLPTISLGFSAGSPAAVQIGPLTQQPNAGDSITLKLALHDGTTTSVTLTARAATAGGGAAPGTFSIVPGDLAATAANLKTALDAAVKLAAGTSLSARATARASQDFFDGTSIAGLAARRINAAGTGYEQAPQDTTVQWYRGEDAPTDPRAAATVQTGANSTAQVGVRANEAPLRAVLAGMATVVLGTPASTDSDANAKWQAMADRAGTLVRAVNTSPSVQEIVTDLSLANTAMGNAKAQNEATRNIMENAMAGVEAADTTEVTTKLLDLQNRLQASYQVTATLSKLSLVNYMN</sequence>
<comment type="caution">
    <text evidence="1">The sequence shown here is derived from an EMBL/GenBank/DDBJ whole genome shotgun (WGS) entry which is preliminary data.</text>
</comment>
<reference evidence="1" key="2">
    <citation type="submission" date="2021-08" db="EMBL/GenBank/DDBJ databases">
        <authorList>
            <person name="Tani A."/>
            <person name="Ola A."/>
            <person name="Ogura Y."/>
            <person name="Katsura K."/>
            <person name="Hayashi T."/>
        </authorList>
    </citation>
    <scope>NUCLEOTIDE SEQUENCE</scope>
    <source>
        <strain evidence="1">DSM 16372</strain>
    </source>
</reference>
<dbReference type="EMBL" id="BPQO01000002">
    <property type="protein sequence ID" value="GJD86952.1"/>
    <property type="molecule type" value="Genomic_DNA"/>
</dbReference>
<organism evidence="1 2">
    <name type="scientific">Methylobacterium hispanicum</name>
    <dbReference type="NCBI Taxonomy" id="270350"/>
    <lineage>
        <taxon>Bacteria</taxon>
        <taxon>Pseudomonadati</taxon>
        <taxon>Pseudomonadota</taxon>
        <taxon>Alphaproteobacteria</taxon>
        <taxon>Hyphomicrobiales</taxon>
        <taxon>Methylobacteriaceae</taxon>
        <taxon>Methylobacterium</taxon>
    </lineage>
</organism>
<reference evidence="1" key="1">
    <citation type="journal article" date="2016" name="Front. Microbiol.">
        <title>Genome Sequence of the Piezophilic, Mesophilic Sulfate-Reducing Bacterium Desulfovibrio indicus J2T.</title>
        <authorList>
            <person name="Cao J."/>
            <person name="Maignien L."/>
            <person name="Shao Z."/>
            <person name="Alain K."/>
            <person name="Jebbar M."/>
        </authorList>
    </citation>
    <scope>NUCLEOTIDE SEQUENCE</scope>
    <source>
        <strain evidence="1">DSM 16372</strain>
    </source>
</reference>
<protein>
    <recommendedName>
        <fullName evidence="3">Flagellin C-terminal domain-containing protein</fullName>
    </recommendedName>
</protein>
<name>A0AAV4ZFF1_9HYPH</name>
<proteinExistence type="predicted"/>
<dbReference type="SUPFAM" id="SSF64518">
    <property type="entry name" value="Phase 1 flagellin"/>
    <property type="match status" value="2"/>
</dbReference>
<keyword evidence="2" id="KW-1185">Reference proteome</keyword>
<evidence type="ECO:0000313" key="2">
    <source>
        <dbReference type="Proteomes" id="UP001055247"/>
    </source>
</evidence>
<dbReference type="RefSeq" id="WP_066927657.1">
    <property type="nucleotide sequence ID" value="NZ_BPQO01000002.1"/>
</dbReference>
<evidence type="ECO:0008006" key="3">
    <source>
        <dbReference type="Google" id="ProtNLM"/>
    </source>
</evidence>
<gene>
    <name evidence="1" type="ORF">BHAOGJBA_0451</name>
</gene>